<keyword evidence="3" id="KW-1185">Reference proteome</keyword>
<feature type="transmembrane region" description="Helical" evidence="1">
    <location>
        <begin position="282"/>
        <end position="303"/>
    </location>
</feature>
<reference evidence="2 3" key="1">
    <citation type="submission" date="2018-04" db="EMBL/GenBank/DDBJ databases">
        <title>Genomic Encyclopedia of Archaeal and Bacterial Type Strains, Phase II (KMG-II): from individual species to whole genera.</title>
        <authorList>
            <person name="Goeker M."/>
        </authorList>
    </citation>
    <scope>NUCLEOTIDE SEQUENCE [LARGE SCALE GENOMIC DNA]</scope>
    <source>
        <strain evidence="2 3">DSM 100434</strain>
    </source>
</reference>
<dbReference type="EMBL" id="QAOH01000006">
    <property type="protein sequence ID" value="PTQ72573.1"/>
    <property type="molecule type" value="Genomic_DNA"/>
</dbReference>
<gene>
    <name evidence="2" type="ORF">C8N42_10682</name>
</gene>
<comment type="caution">
    <text evidence="2">The sequence shown here is derived from an EMBL/GenBank/DDBJ whole genome shotgun (WGS) entry which is preliminary data.</text>
</comment>
<keyword evidence="1" id="KW-0472">Membrane</keyword>
<feature type="transmembrane region" description="Helical" evidence="1">
    <location>
        <begin position="210"/>
        <end position="232"/>
    </location>
</feature>
<proteinExistence type="predicted"/>
<feature type="transmembrane region" description="Helical" evidence="1">
    <location>
        <begin position="117"/>
        <end position="135"/>
    </location>
</feature>
<evidence type="ECO:0000313" key="3">
    <source>
        <dbReference type="Proteomes" id="UP000244077"/>
    </source>
</evidence>
<feature type="transmembrane region" description="Helical" evidence="1">
    <location>
        <begin position="84"/>
        <end position="105"/>
    </location>
</feature>
<keyword evidence="1" id="KW-0812">Transmembrane</keyword>
<feature type="transmembrane region" description="Helical" evidence="1">
    <location>
        <begin position="360"/>
        <end position="377"/>
    </location>
</feature>
<feature type="transmembrane region" description="Helical" evidence="1">
    <location>
        <begin position="334"/>
        <end position="353"/>
    </location>
</feature>
<dbReference type="AlphaFoldDB" id="A0A2T5HLW7"/>
<feature type="transmembrane region" description="Helical" evidence="1">
    <location>
        <begin position="177"/>
        <end position="198"/>
    </location>
</feature>
<evidence type="ECO:0000313" key="2">
    <source>
        <dbReference type="EMBL" id="PTQ72573.1"/>
    </source>
</evidence>
<evidence type="ECO:0000256" key="1">
    <source>
        <dbReference type="SAM" id="Phobius"/>
    </source>
</evidence>
<accession>A0A2T5HLW7</accession>
<protein>
    <submittedName>
        <fullName evidence="2">Uncharacterized protein</fullName>
    </submittedName>
</protein>
<feature type="transmembrane region" description="Helical" evidence="1">
    <location>
        <begin position="310"/>
        <end position="328"/>
    </location>
</feature>
<keyword evidence="1" id="KW-1133">Transmembrane helix</keyword>
<sequence>MTNGPHMKSGFPWDADRAGRMAYRALLFLVLLFCLASFISSLTGDWKNGGSDFRQGDWLIHMHGGPVRRGVVGEVFLWLSDVTAVSPVAVVIATQAVLGLALLVVMARVLWRLPQDAMSALLFLSPAFSLVFWCAEHEATFRKEILGALALFCALGALQKQKLWLYHLSGALMVLSVWAHEAMAFLLPVFMAISWAVLRSREDIGRPTRPVLITTGIVLLLGGAGFCFALVFRNVDNVAQLCEPLLQRDVPETFCAGAISWAAAEMKDHLALLHTARSERNMLYFGLGAVLWSLPYAFFVADVRPVRRGLFLILCGVVPILPLYFVAIDWGRWLSLQAFCLTVLFIAATHVGWLRRNSGGRWIVTLLCLIIALRWHPDYLTGLP</sequence>
<name>A0A2T5HLW7_9RHOB</name>
<organism evidence="2 3">
    <name type="scientific">Celeribacter persicus</name>
    <dbReference type="NCBI Taxonomy" id="1651082"/>
    <lineage>
        <taxon>Bacteria</taxon>
        <taxon>Pseudomonadati</taxon>
        <taxon>Pseudomonadota</taxon>
        <taxon>Alphaproteobacteria</taxon>
        <taxon>Rhodobacterales</taxon>
        <taxon>Roseobacteraceae</taxon>
        <taxon>Celeribacter</taxon>
    </lineage>
</organism>
<dbReference type="Proteomes" id="UP000244077">
    <property type="component" value="Unassembled WGS sequence"/>
</dbReference>